<keyword evidence="2" id="KW-1185">Reference proteome</keyword>
<evidence type="ECO:0000313" key="2">
    <source>
        <dbReference type="Proteomes" id="UP000831701"/>
    </source>
</evidence>
<evidence type="ECO:0000313" key="1">
    <source>
        <dbReference type="EMBL" id="KAI3358284.1"/>
    </source>
</evidence>
<organism evidence="1 2">
    <name type="scientific">Scortum barcoo</name>
    <name type="common">barcoo grunter</name>
    <dbReference type="NCBI Taxonomy" id="214431"/>
    <lineage>
        <taxon>Eukaryota</taxon>
        <taxon>Metazoa</taxon>
        <taxon>Chordata</taxon>
        <taxon>Craniata</taxon>
        <taxon>Vertebrata</taxon>
        <taxon>Euteleostomi</taxon>
        <taxon>Actinopterygii</taxon>
        <taxon>Neopterygii</taxon>
        <taxon>Teleostei</taxon>
        <taxon>Neoteleostei</taxon>
        <taxon>Acanthomorphata</taxon>
        <taxon>Eupercaria</taxon>
        <taxon>Centrarchiformes</taxon>
        <taxon>Terapontoidei</taxon>
        <taxon>Terapontidae</taxon>
        <taxon>Scortum</taxon>
    </lineage>
</organism>
<sequence>MSALVRRQPVHTRTVRRRRWTQEAAEALQDCFESTDWDVLCEPHGEDIDNMTDCITEYTRFCEDTTVPARTVHCFSNNKPWITRDLKALLNKKKRAFRAGDREEQRRVQHELRDMLRTCKDNYRRKLEAKLQQNNLTPCQPPYEWLDPPPAFSCTAPLSAPLLLPHPLLHCINPNPTVTIGQVKRQLEKLHQRKAAGSDGITPRILKTCASQLSPVLGHLYNLSLSQEKVPMLWKTSCLVPVPKKSRPSDPADYRPVALTSHVMKVLERLVLAQLRPQVRMFLVPLQFAPIQSHLGVDDDVSTCCNEPICIWMVEEAL</sequence>
<protein>
    <submittedName>
        <fullName evidence="1">Uncharacterized protein</fullName>
    </submittedName>
</protein>
<dbReference type="EMBL" id="CM041548">
    <property type="protein sequence ID" value="KAI3358284.1"/>
    <property type="molecule type" value="Genomic_DNA"/>
</dbReference>
<proteinExistence type="predicted"/>
<name>A0ACB8VSA4_9TELE</name>
<comment type="caution">
    <text evidence="1">The sequence shown here is derived from an EMBL/GenBank/DDBJ whole genome shotgun (WGS) entry which is preliminary data.</text>
</comment>
<dbReference type="Proteomes" id="UP000831701">
    <property type="component" value="Chromosome 18"/>
</dbReference>
<accession>A0ACB8VSA4</accession>
<gene>
    <name evidence="1" type="ORF">L3Q82_003282</name>
</gene>
<reference evidence="1" key="1">
    <citation type="submission" date="2022-04" db="EMBL/GenBank/DDBJ databases">
        <title>Jade perch genome.</title>
        <authorList>
            <person name="Chao B."/>
        </authorList>
    </citation>
    <scope>NUCLEOTIDE SEQUENCE</scope>
    <source>
        <strain evidence="1">CB-2022</strain>
    </source>
</reference>